<comment type="function">
    <text evidence="7">The globular domain of the protein is located near the polypeptide exit tunnel on the outside of the subunit, while an extended beta-hairpin is found that lines the wall of the exit tunnel in the center of the 70S ribosome.</text>
</comment>
<evidence type="ECO:0000256" key="8">
    <source>
        <dbReference type="RuleBase" id="RU004005"/>
    </source>
</evidence>
<dbReference type="SUPFAM" id="SSF54843">
    <property type="entry name" value="Ribosomal protein L22"/>
    <property type="match status" value="1"/>
</dbReference>
<dbReference type="GO" id="GO:0003735">
    <property type="term" value="F:structural constituent of ribosome"/>
    <property type="evidence" value="ECO:0007669"/>
    <property type="project" value="InterPro"/>
</dbReference>
<dbReference type="GO" id="GO:0006412">
    <property type="term" value="P:translation"/>
    <property type="evidence" value="ECO:0007669"/>
    <property type="project" value="UniProtKB-UniRule"/>
</dbReference>
<dbReference type="InterPro" id="IPR001063">
    <property type="entry name" value="Ribosomal_uL22"/>
</dbReference>
<keyword evidence="5 7" id="KW-0687">Ribonucleoprotein</keyword>
<keyword evidence="4 7" id="KW-0689">Ribosomal protein</keyword>
<dbReference type="NCBIfam" id="TIGR01044">
    <property type="entry name" value="rplV_bact"/>
    <property type="match status" value="1"/>
</dbReference>
<dbReference type="STRING" id="437022.CC99x_01029"/>
<dbReference type="InterPro" id="IPR005727">
    <property type="entry name" value="Ribosomal_uL22_bac/chlpt-type"/>
</dbReference>
<dbReference type="CDD" id="cd00336">
    <property type="entry name" value="Ribosomal_L22"/>
    <property type="match status" value="1"/>
</dbReference>
<evidence type="ECO:0000256" key="3">
    <source>
        <dbReference type="ARBA" id="ARBA00022884"/>
    </source>
</evidence>
<dbReference type="GO" id="GO:0022625">
    <property type="term" value="C:cytosolic large ribosomal subunit"/>
    <property type="evidence" value="ECO:0007669"/>
    <property type="project" value="TreeGrafter"/>
</dbReference>
<dbReference type="Pfam" id="PF00237">
    <property type="entry name" value="Ribosomal_L22"/>
    <property type="match status" value="1"/>
</dbReference>
<comment type="caution">
    <text evidence="11">The sequence shown here is derived from an EMBL/GenBank/DDBJ whole genome shotgun (WGS) entry which is preliminary data.</text>
</comment>
<comment type="subunit">
    <text evidence="7 9">Part of the 50S ribosomal subunit.</text>
</comment>
<proteinExistence type="inferred from homology"/>
<evidence type="ECO:0000256" key="1">
    <source>
        <dbReference type="ARBA" id="ARBA00009451"/>
    </source>
</evidence>
<gene>
    <name evidence="7 11" type="primary">rplV</name>
    <name evidence="11" type="ORF">CC99x_01029</name>
    <name evidence="12" type="ORF">CC99x_010780</name>
</gene>
<evidence type="ECO:0000256" key="9">
    <source>
        <dbReference type="RuleBase" id="RU004006"/>
    </source>
</evidence>
<comment type="function">
    <text evidence="7 10">This protein binds specifically to 23S rRNA; its binding is stimulated by other ribosomal proteins, e.g., L4, L17, and L20. It is important during the early stages of 50S assembly. It makes multiple contacts with different domains of the 23S rRNA in the assembled 50S subunit and ribosome.</text>
</comment>
<keyword evidence="13" id="KW-1185">Reference proteome</keyword>
<reference evidence="12" key="3">
    <citation type="submission" date="2021-06" db="EMBL/GenBank/DDBJ databases">
        <title>Genomic Description and Analysis of Intracellular Bacteria, Candidatus Berkiella cookevillensis and Candidatus Berkiella aquae.</title>
        <authorList>
            <person name="Kidane D.T."/>
            <person name="Mehari Y.T."/>
            <person name="Rice F.C."/>
            <person name="Arivett B.A."/>
            <person name="Farone A.L."/>
            <person name="Berk S.G."/>
            <person name="Farone M.B."/>
        </authorList>
    </citation>
    <scope>NUCLEOTIDE SEQUENCE</scope>
    <source>
        <strain evidence="12">CC99</strain>
    </source>
</reference>
<protein>
    <recommendedName>
        <fullName evidence="6 7">Large ribosomal subunit protein uL22</fullName>
    </recommendedName>
</protein>
<dbReference type="RefSeq" id="WP_057624151.1">
    <property type="nucleotide sequence ID" value="NZ_LKHV02000001.1"/>
</dbReference>
<dbReference type="PANTHER" id="PTHR13501:SF8">
    <property type="entry name" value="LARGE RIBOSOMAL SUBUNIT PROTEIN UL22M"/>
    <property type="match status" value="1"/>
</dbReference>
<sequence length="112" mass="12626">MSAQAILRNAQLSPQKCRLVANEIRGMPVEKAVEKLQYIEKKAAQIIKKVLDSAISNAEHNLGLDIDDLKVQSIMVDEAPMLKRFRPRAKGRGNRILKRRSHIKIVVGEIES</sequence>
<evidence type="ECO:0000313" key="13">
    <source>
        <dbReference type="Proteomes" id="UP000051494"/>
    </source>
</evidence>
<dbReference type="Gene3D" id="3.90.470.10">
    <property type="entry name" value="Ribosomal protein L22/L17"/>
    <property type="match status" value="1"/>
</dbReference>
<evidence type="ECO:0000256" key="7">
    <source>
        <dbReference type="HAMAP-Rule" id="MF_01331"/>
    </source>
</evidence>
<dbReference type="EMBL" id="LKHV02000001">
    <property type="protein sequence ID" value="MCS5709389.1"/>
    <property type="molecule type" value="Genomic_DNA"/>
</dbReference>
<keyword evidence="3 7" id="KW-0694">RNA-binding</keyword>
<evidence type="ECO:0000256" key="10">
    <source>
        <dbReference type="RuleBase" id="RU004008"/>
    </source>
</evidence>
<evidence type="ECO:0000313" key="12">
    <source>
        <dbReference type="EMBL" id="MCS5709389.1"/>
    </source>
</evidence>
<dbReference type="PROSITE" id="PS00464">
    <property type="entry name" value="RIBOSOMAL_L22"/>
    <property type="match status" value="1"/>
</dbReference>
<reference evidence="12" key="2">
    <citation type="journal article" date="2016" name="Genome Announc.">
        <title>Draft Genome Sequences of Two Novel Amoeba-Resistant Intranuclear Bacteria, 'Candidatus Berkiella cookevillensis' and 'Candidatus Berkiella aquae'.</title>
        <authorList>
            <person name="Mehari Y.T."/>
            <person name="Arivett B.A."/>
            <person name="Farone A.L."/>
            <person name="Gunderson J.H."/>
            <person name="Farone M.B."/>
        </authorList>
    </citation>
    <scope>NUCLEOTIDE SEQUENCE</scope>
    <source>
        <strain evidence="12">CC99</strain>
    </source>
</reference>
<dbReference type="AlphaFoldDB" id="A0A0Q9YER0"/>
<keyword evidence="2 7" id="KW-0699">rRNA-binding</keyword>
<dbReference type="OrthoDB" id="9805969at2"/>
<organism evidence="11">
    <name type="scientific">Candidatus Berkiella cookevillensis</name>
    <dbReference type="NCBI Taxonomy" id="437022"/>
    <lineage>
        <taxon>Bacteria</taxon>
        <taxon>Pseudomonadati</taxon>
        <taxon>Pseudomonadota</taxon>
        <taxon>Gammaproteobacteria</taxon>
        <taxon>Candidatus Berkiellales</taxon>
        <taxon>Candidatus Berkiellaceae</taxon>
        <taxon>Candidatus Berkiella</taxon>
    </lineage>
</organism>
<evidence type="ECO:0000256" key="2">
    <source>
        <dbReference type="ARBA" id="ARBA00022730"/>
    </source>
</evidence>
<dbReference type="HAMAP" id="MF_01331_B">
    <property type="entry name" value="Ribosomal_uL22_B"/>
    <property type="match status" value="1"/>
</dbReference>
<dbReference type="EMBL" id="LKHV01000004">
    <property type="protein sequence ID" value="KRG19039.1"/>
    <property type="molecule type" value="Genomic_DNA"/>
</dbReference>
<dbReference type="PANTHER" id="PTHR13501">
    <property type="entry name" value="CHLOROPLAST 50S RIBOSOMAL PROTEIN L22-RELATED"/>
    <property type="match status" value="1"/>
</dbReference>
<comment type="similarity">
    <text evidence="1 7 8">Belongs to the universal ribosomal protein uL22 family.</text>
</comment>
<dbReference type="InterPro" id="IPR047867">
    <property type="entry name" value="Ribosomal_uL22_bac/org-type"/>
</dbReference>
<evidence type="ECO:0000256" key="5">
    <source>
        <dbReference type="ARBA" id="ARBA00023274"/>
    </source>
</evidence>
<dbReference type="PATRIC" id="fig|1590042.3.peg.1049"/>
<dbReference type="InterPro" id="IPR036394">
    <property type="entry name" value="Ribosomal_uL22_sf"/>
</dbReference>
<evidence type="ECO:0000256" key="4">
    <source>
        <dbReference type="ARBA" id="ARBA00022980"/>
    </source>
</evidence>
<evidence type="ECO:0000313" key="11">
    <source>
        <dbReference type="EMBL" id="KRG19039.1"/>
    </source>
</evidence>
<accession>A0A0Q9YER0</accession>
<reference evidence="11" key="1">
    <citation type="submission" date="2015-09" db="EMBL/GenBank/DDBJ databases">
        <title>Draft Genome Sequences of Two Novel Amoeba-resistant Intranuclear Bacteria, Candidatus Berkiella cookevillensis and Candidatus Berkiella aquae.</title>
        <authorList>
            <person name="Mehari Y.T."/>
            <person name="Arivett B.A."/>
            <person name="Farone A.L."/>
            <person name="Gunderson J.H."/>
            <person name="Farone M.B."/>
        </authorList>
    </citation>
    <scope>NUCLEOTIDE SEQUENCE [LARGE SCALE GENOMIC DNA]</scope>
    <source>
        <strain evidence="11">CC99</strain>
    </source>
</reference>
<evidence type="ECO:0000256" key="6">
    <source>
        <dbReference type="ARBA" id="ARBA00035207"/>
    </source>
</evidence>
<name>A0A0Q9YER0_9GAMM</name>
<dbReference type="InterPro" id="IPR018260">
    <property type="entry name" value="Ribosomal_uL22_CS"/>
</dbReference>
<dbReference type="Proteomes" id="UP000051494">
    <property type="component" value="Unassembled WGS sequence"/>
</dbReference>
<dbReference type="GO" id="GO:0019843">
    <property type="term" value="F:rRNA binding"/>
    <property type="evidence" value="ECO:0007669"/>
    <property type="project" value="UniProtKB-UniRule"/>
</dbReference>